<dbReference type="InterPro" id="IPR017733">
    <property type="entry name" value="OmpA-like_dom_proteobacteria"/>
</dbReference>
<dbReference type="InterPro" id="IPR006665">
    <property type="entry name" value="OmpA-like"/>
</dbReference>
<comment type="caution">
    <text evidence="5">The sequence shown here is derived from an EMBL/GenBank/DDBJ whole genome shotgun (WGS) entry which is preliminary data.</text>
</comment>
<organism evidence="5 6">
    <name type="scientific">Duganella callida</name>
    <dbReference type="NCBI Taxonomy" id="2561932"/>
    <lineage>
        <taxon>Bacteria</taxon>
        <taxon>Pseudomonadati</taxon>
        <taxon>Pseudomonadota</taxon>
        <taxon>Betaproteobacteria</taxon>
        <taxon>Burkholderiales</taxon>
        <taxon>Oxalobacteraceae</taxon>
        <taxon>Telluria group</taxon>
        <taxon>Duganella</taxon>
    </lineage>
</organism>
<proteinExistence type="predicted"/>
<dbReference type="Proteomes" id="UP000297729">
    <property type="component" value="Unassembled WGS sequence"/>
</dbReference>
<sequence length="440" mass="47362">MSTGPFTAEQDPDSTILMPNPGGRRPASERPAPTEPAAAPASPVHVDGAVDLHGCGLNPLVRAAQALLDLVVPLRFVTTAPDMEMLRLRLTVEMRAFETAARASHADAETVAAARYALCTFLDETIASTPWGGSVWNSRSLLVAFHNEAWGGEKFFLILQRLSQDARANLDVLELMYLCLALGLEGRYRVLPGGLDQLSVLRERLLHLIQQQRGAIEQDLSPHWRGNPPPPPSMLRRVPLWVLVAAAGVILLVLQLTYSWLLNRSSDPVYAQLGAVRAAAPSRNVTATTPGPAPVRVARFLAPEIAEGLVSVSETADRSTVTLRGDGVFASGSAEVMRNQEATIRRIGDALTTVPGKVIVIGHTDNTKPALSARLPSNYDLSKARARTVAALLAERSGPATRYSSEGRGESEPVAPNDNAVNRARNRRVDIVVLTPPQPQ</sequence>
<feature type="transmembrane region" description="Helical" evidence="3">
    <location>
        <begin position="240"/>
        <end position="261"/>
    </location>
</feature>
<dbReference type="PANTHER" id="PTHR38033:SF1">
    <property type="entry name" value="DOTU FAMILY TYPE IV_VI SECRETION SYSTEM PROTEIN"/>
    <property type="match status" value="1"/>
</dbReference>
<dbReference type="NCBIfam" id="TIGR03350">
    <property type="entry name" value="type_VI_ompA"/>
    <property type="match status" value="1"/>
</dbReference>
<feature type="compositionally biased region" description="Low complexity" evidence="2">
    <location>
        <begin position="29"/>
        <end position="42"/>
    </location>
</feature>
<dbReference type="Pfam" id="PF00691">
    <property type="entry name" value="OmpA"/>
    <property type="match status" value="1"/>
</dbReference>
<dbReference type="InterPro" id="IPR017732">
    <property type="entry name" value="T4/T6SS_DotU"/>
</dbReference>
<dbReference type="Pfam" id="PF09850">
    <property type="entry name" value="DotU"/>
    <property type="match status" value="1"/>
</dbReference>
<keyword evidence="3" id="KW-1133">Transmembrane helix</keyword>
<feature type="region of interest" description="Disordered" evidence="2">
    <location>
        <begin position="398"/>
        <end position="428"/>
    </location>
</feature>
<dbReference type="NCBIfam" id="NF038228">
    <property type="entry name" value="IcmH_DotU_IVB"/>
    <property type="match status" value="1"/>
</dbReference>
<dbReference type="Gene3D" id="1.25.40.590">
    <property type="entry name" value="Type IV / VI secretion system, DotU"/>
    <property type="match status" value="1"/>
</dbReference>
<evidence type="ECO:0000256" key="1">
    <source>
        <dbReference type="PROSITE-ProRule" id="PRU00473"/>
    </source>
</evidence>
<accession>A0A4Y9SHR9</accession>
<dbReference type="SUPFAM" id="SSF103088">
    <property type="entry name" value="OmpA-like"/>
    <property type="match status" value="1"/>
</dbReference>
<protein>
    <submittedName>
        <fullName evidence="5">Type VI secretion system protein TssL</fullName>
    </submittedName>
</protein>
<keyword evidence="1 3" id="KW-0472">Membrane</keyword>
<keyword evidence="6" id="KW-1185">Reference proteome</keyword>
<evidence type="ECO:0000256" key="2">
    <source>
        <dbReference type="SAM" id="MobiDB-lite"/>
    </source>
</evidence>
<feature type="region of interest" description="Disordered" evidence="2">
    <location>
        <begin position="1"/>
        <end position="42"/>
    </location>
</feature>
<dbReference type="RefSeq" id="WP_135202408.1">
    <property type="nucleotide sequence ID" value="NZ_SPVG01000156.1"/>
</dbReference>
<dbReference type="NCBIfam" id="TIGR03349">
    <property type="entry name" value="IV_VI_DotU"/>
    <property type="match status" value="1"/>
</dbReference>
<evidence type="ECO:0000259" key="4">
    <source>
        <dbReference type="PROSITE" id="PS51123"/>
    </source>
</evidence>
<feature type="domain" description="OmpA-like" evidence="4">
    <location>
        <begin position="316"/>
        <end position="437"/>
    </location>
</feature>
<evidence type="ECO:0000313" key="6">
    <source>
        <dbReference type="Proteomes" id="UP000297729"/>
    </source>
</evidence>
<keyword evidence="3" id="KW-0812">Transmembrane</keyword>
<reference evidence="5 6" key="1">
    <citation type="submission" date="2019-03" db="EMBL/GenBank/DDBJ databases">
        <title>Draft Genome Sequence of Duganella callidus sp. nov., a Novel Duganella Species Isolated from Cultivated Soil.</title>
        <authorList>
            <person name="Raths R."/>
            <person name="Peta V."/>
            <person name="Bucking H."/>
        </authorList>
    </citation>
    <scope>NUCLEOTIDE SEQUENCE [LARGE SCALE GENOMIC DNA]</scope>
    <source>
        <strain evidence="5 6">DN04</strain>
    </source>
</reference>
<evidence type="ECO:0000313" key="5">
    <source>
        <dbReference type="EMBL" id="TFW20082.1"/>
    </source>
</evidence>
<dbReference type="InterPro" id="IPR038522">
    <property type="entry name" value="T4/T6SS_DotU_sf"/>
</dbReference>
<dbReference type="PANTHER" id="PTHR38033">
    <property type="entry name" value="MEMBRANE PROTEIN-RELATED"/>
    <property type="match status" value="1"/>
</dbReference>
<feature type="compositionally biased region" description="Low complexity" evidence="2">
    <location>
        <begin position="413"/>
        <end position="423"/>
    </location>
</feature>
<name>A0A4Y9SHR9_9BURK</name>
<gene>
    <name evidence="5" type="primary">tssL</name>
    <name evidence="5" type="ORF">E4L98_15240</name>
</gene>
<dbReference type="CDD" id="cd07185">
    <property type="entry name" value="OmpA_C-like"/>
    <property type="match status" value="1"/>
</dbReference>
<dbReference type="InterPro" id="IPR036737">
    <property type="entry name" value="OmpA-like_sf"/>
</dbReference>
<dbReference type="PROSITE" id="PS51123">
    <property type="entry name" value="OMPA_2"/>
    <property type="match status" value="1"/>
</dbReference>
<dbReference type="AlphaFoldDB" id="A0A4Y9SHR9"/>
<dbReference type="GO" id="GO:0016020">
    <property type="term" value="C:membrane"/>
    <property type="evidence" value="ECO:0007669"/>
    <property type="project" value="UniProtKB-UniRule"/>
</dbReference>
<dbReference type="EMBL" id="SPVG01000156">
    <property type="protein sequence ID" value="TFW20082.1"/>
    <property type="molecule type" value="Genomic_DNA"/>
</dbReference>
<dbReference type="Gene3D" id="3.30.1330.60">
    <property type="entry name" value="OmpA-like domain"/>
    <property type="match status" value="1"/>
</dbReference>
<dbReference type="OrthoDB" id="345640at2"/>
<evidence type="ECO:0000256" key="3">
    <source>
        <dbReference type="SAM" id="Phobius"/>
    </source>
</evidence>